<sequence length="47" mass="5850">MRRVCLRGRRRKACAFAKRKYRRSLLCLIWYRRRQLRARSLVRGKGK</sequence>
<accession>A0A9K3JRG0</accession>
<organism evidence="1 2">
    <name type="scientific">Helianthus annuus</name>
    <name type="common">Common sunflower</name>
    <dbReference type="NCBI Taxonomy" id="4232"/>
    <lineage>
        <taxon>Eukaryota</taxon>
        <taxon>Viridiplantae</taxon>
        <taxon>Streptophyta</taxon>
        <taxon>Embryophyta</taxon>
        <taxon>Tracheophyta</taxon>
        <taxon>Spermatophyta</taxon>
        <taxon>Magnoliopsida</taxon>
        <taxon>eudicotyledons</taxon>
        <taxon>Gunneridae</taxon>
        <taxon>Pentapetalae</taxon>
        <taxon>asterids</taxon>
        <taxon>campanulids</taxon>
        <taxon>Asterales</taxon>
        <taxon>Asteraceae</taxon>
        <taxon>Asteroideae</taxon>
        <taxon>Heliantheae alliance</taxon>
        <taxon>Heliantheae</taxon>
        <taxon>Helianthus</taxon>
    </lineage>
</organism>
<evidence type="ECO:0000313" key="2">
    <source>
        <dbReference type="Proteomes" id="UP000215914"/>
    </source>
</evidence>
<proteinExistence type="predicted"/>
<gene>
    <name evidence="1" type="ORF">HanXRQr2_Chr02g0083851</name>
</gene>
<evidence type="ECO:0000313" key="1">
    <source>
        <dbReference type="EMBL" id="KAF5819990.1"/>
    </source>
</evidence>
<dbReference type="EMBL" id="MNCJ02000317">
    <property type="protein sequence ID" value="KAF5819990.1"/>
    <property type="molecule type" value="Genomic_DNA"/>
</dbReference>
<name>A0A9K3JRG0_HELAN</name>
<protein>
    <submittedName>
        <fullName evidence="1">Uncharacterized protein</fullName>
    </submittedName>
</protein>
<dbReference type="AlphaFoldDB" id="A0A9K3JRG0"/>
<dbReference type="Proteomes" id="UP000215914">
    <property type="component" value="Unassembled WGS sequence"/>
</dbReference>
<dbReference type="Gramene" id="mRNA:HanXRQr2_Chr02g0083851">
    <property type="protein sequence ID" value="mRNA:HanXRQr2_Chr02g0083851"/>
    <property type="gene ID" value="HanXRQr2_Chr02g0083851"/>
</dbReference>
<keyword evidence="2" id="KW-1185">Reference proteome</keyword>
<reference evidence="1" key="1">
    <citation type="journal article" date="2017" name="Nature">
        <title>The sunflower genome provides insights into oil metabolism, flowering and Asterid evolution.</title>
        <authorList>
            <person name="Badouin H."/>
            <person name="Gouzy J."/>
            <person name="Grassa C.J."/>
            <person name="Murat F."/>
            <person name="Staton S.E."/>
            <person name="Cottret L."/>
            <person name="Lelandais-Briere C."/>
            <person name="Owens G.L."/>
            <person name="Carrere S."/>
            <person name="Mayjonade B."/>
            <person name="Legrand L."/>
            <person name="Gill N."/>
            <person name="Kane N.C."/>
            <person name="Bowers J.E."/>
            <person name="Hubner S."/>
            <person name="Bellec A."/>
            <person name="Berard A."/>
            <person name="Berges H."/>
            <person name="Blanchet N."/>
            <person name="Boniface M.C."/>
            <person name="Brunel D."/>
            <person name="Catrice O."/>
            <person name="Chaidir N."/>
            <person name="Claudel C."/>
            <person name="Donnadieu C."/>
            <person name="Faraut T."/>
            <person name="Fievet G."/>
            <person name="Helmstetter N."/>
            <person name="King M."/>
            <person name="Knapp S.J."/>
            <person name="Lai Z."/>
            <person name="Le Paslier M.C."/>
            <person name="Lippi Y."/>
            <person name="Lorenzon L."/>
            <person name="Mandel J.R."/>
            <person name="Marage G."/>
            <person name="Marchand G."/>
            <person name="Marquand E."/>
            <person name="Bret-Mestries E."/>
            <person name="Morien E."/>
            <person name="Nambeesan S."/>
            <person name="Nguyen T."/>
            <person name="Pegot-Espagnet P."/>
            <person name="Pouilly N."/>
            <person name="Raftis F."/>
            <person name="Sallet E."/>
            <person name="Schiex T."/>
            <person name="Thomas J."/>
            <person name="Vandecasteele C."/>
            <person name="Vares D."/>
            <person name="Vear F."/>
            <person name="Vautrin S."/>
            <person name="Crespi M."/>
            <person name="Mangin B."/>
            <person name="Burke J.M."/>
            <person name="Salse J."/>
            <person name="Munos S."/>
            <person name="Vincourt P."/>
            <person name="Rieseberg L.H."/>
            <person name="Langlade N.B."/>
        </authorList>
    </citation>
    <scope>NUCLEOTIDE SEQUENCE</scope>
    <source>
        <tissue evidence="1">Leaves</tissue>
    </source>
</reference>
<comment type="caution">
    <text evidence="1">The sequence shown here is derived from an EMBL/GenBank/DDBJ whole genome shotgun (WGS) entry which is preliminary data.</text>
</comment>
<reference evidence="1" key="2">
    <citation type="submission" date="2020-06" db="EMBL/GenBank/DDBJ databases">
        <title>Helianthus annuus Genome sequencing and assembly Release 2.</title>
        <authorList>
            <person name="Gouzy J."/>
            <person name="Langlade N."/>
            <person name="Munos S."/>
        </authorList>
    </citation>
    <scope>NUCLEOTIDE SEQUENCE</scope>
    <source>
        <tissue evidence="1">Leaves</tissue>
    </source>
</reference>